<evidence type="ECO:0000256" key="1">
    <source>
        <dbReference type="SAM" id="Phobius"/>
    </source>
</evidence>
<evidence type="ECO:0000313" key="3">
    <source>
        <dbReference type="Proteomes" id="UP001500620"/>
    </source>
</evidence>
<comment type="caution">
    <text evidence="2">The sequence shown here is derived from an EMBL/GenBank/DDBJ whole genome shotgun (WGS) entry which is preliminary data.</text>
</comment>
<keyword evidence="1" id="KW-0472">Membrane</keyword>
<dbReference type="SUPFAM" id="SSF49785">
    <property type="entry name" value="Galactose-binding domain-like"/>
    <property type="match status" value="1"/>
</dbReference>
<reference evidence="3" key="1">
    <citation type="journal article" date="2019" name="Int. J. Syst. Evol. Microbiol.">
        <title>The Global Catalogue of Microorganisms (GCM) 10K type strain sequencing project: providing services to taxonomists for standard genome sequencing and annotation.</title>
        <authorList>
            <consortium name="The Broad Institute Genomics Platform"/>
            <consortium name="The Broad Institute Genome Sequencing Center for Infectious Disease"/>
            <person name="Wu L."/>
            <person name="Ma J."/>
        </authorList>
    </citation>
    <scope>NUCLEOTIDE SEQUENCE [LARGE SCALE GENOMIC DNA]</scope>
    <source>
        <strain evidence="3">JCM 17441</strain>
    </source>
</reference>
<sequence length="197" mass="20582">MTDAGPSRTLRGRPHPRRPRQWIGLLLAAAGMAAATVAVPPLIAPHRKSPEAAPTPTPSGAASGFASALVPAGFAPISVQAEDPANRLTGGAAVVACATCRGGHRVRYLCPDCALEVRVTVPVAGARKVTVWYEVDGPRSIKVSVNGGPARTWPVNGPDWTVPRSFDFTADLPAGEVRLRLYNDDAPAPDLDEIVIA</sequence>
<dbReference type="EMBL" id="BAABAT010000051">
    <property type="protein sequence ID" value="GAA4262380.1"/>
    <property type="molecule type" value="Genomic_DNA"/>
</dbReference>
<dbReference type="Gene3D" id="2.60.120.260">
    <property type="entry name" value="Galactose-binding domain-like"/>
    <property type="match status" value="1"/>
</dbReference>
<gene>
    <name evidence="2" type="ORF">GCM10022255_098800</name>
</gene>
<feature type="transmembrane region" description="Helical" evidence="1">
    <location>
        <begin position="21"/>
        <end position="43"/>
    </location>
</feature>
<dbReference type="Proteomes" id="UP001500620">
    <property type="component" value="Unassembled WGS sequence"/>
</dbReference>
<evidence type="ECO:0008006" key="4">
    <source>
        <dbReference type="Google" id="ProtNLM"/>
    </source>
</evidence>
<keyword evidence="1" id="KW-0812">Transmembrane</keyword>
<protein>
    <recommendedName>
        <fullName evidence="4">CBM6 domain-containing protein</fullName>
    </recommendedName>
</protein>
<proteinExistence type="predicted"/>
<name>A0ABP8DRB4_9ACTN</name>
<dbReference type="InterPro" id="IPR008979">
    <property type="entry name" value="Galactose-bd-like_sf"/>
</dbReference>
<dbReference type="RefSeq" id="WP_345139845.1">
    <property type="nucleotide sequence ID" value="NZ_BAABAT010000051.1"/>
</dbReference>
<organism evidence="2 3">
    <name type="scientific">Dactylosporangium darangshiense</name>
    <dbReference type="NCBI Taxonomy" id="579108"/>
    <lineage>
        <taxon>Bacteria</taxon>
        <taxon>Bacillati</taxon>
        <taxon>Actinomycetota</taxon>
        <taxon>Actinomycetes</taxon>
        <taxon>Micromonosporales</taxon>
        <taxon>Micromonosporaceae</taxon>
        <taxon>Dactylosporangium</taxon>
    </lineage>
</organism>
<keyword evidence="1" id="KW-1133">Transmembrane helix</keyword>
<accession>A0ABP8DRB4</accession>
<keyword evidence="3" id="KW-1185">Reference proteome</keyword>
<evidence type="ECO:0000313" key="2">
    <source>
        <dbReference type="EMBL" id="GAA4262380.1"/>
    </source>
</evidence>